<protein>
    <submittedName>
        <fullName evidence="2">Alpha/beta hydrolase</fullName>
    </submittedName>
</protein>
<sequence length="295" mass="31734">MNASGVDTSGAAASAVAPPRPATLLAEVNAAGRALRLEYAWIDAARHDAPLIVFLHEGLGSVAMWRDWPARLCAATGCRGLAYSRAGYGRSTPRARDERWPAGFMHHEARTVLPALLAALGVDARAEPPILFGHSDGASIALLYAAAHPDAVAGVAVAAPHILVEPVTLASIAQAREAYLHTDLRARLARHHDDPDSAFWGWNDVWLSPAFAAWNITAELDALRCPVLAIQGLDDEYGSLEQIRGIRRHAPQTRLLEIAGCRHSPHKDQPEAVLQAMRHFVDTLPTRRAAPSGGR</sequence>
<keyword evidence="3" id="KW-1185">Reference proteome</keyword>
<dbReference type="SUPFAM" id="SSF53474">
    <property type="entry name" value="alpha/beta-Hydrolases"/>
    <property type="match status" value="1"/>
</dbReference>
<evidence type="ECO:0000313" key="2">
    <source>
        <dbReference type="EMBL" id="OZI68981.1"/>
    </source>
</evidence>
<dbReference type="Pfam" id="PF12697">
    <property type="entry name" value="Abhydrolase_6"/>
    <property type="match status" value="1"/>
</dbReference>
<dbReference type="InterPro" id="IPR029058">
    <property type="entry name" value="AB_hydrolase_fold"/>
</dbReference>
<reference evidence="2 3" key="1">
    <citation type="submission" date="2017-05" db="EMBL/GenBank/DDBJ databases">
        <title>Complete and WGS of Bordetella genogroups.</title>
        <authorList>
            <person name="Spilker T."/>
            <person name="Lipuma J."/>
        </authorList>
    </citation>
    <scope>NUCLEOTIDE SEQUENCE [LARGE SCALE GENOMIC DNA]</scope>
    <source>
        <strain evidence="2 3">AU9795</strain>
    </source>
</reference>
<proteinExistence type="predicted"/>
<accession>A0ABX4F6G2</accession>
<dbReference type="GO" id="GO:0016787">
    <property type="term" value="F:hydrolase activity"/>
    <property type="evidence" value="ECO:0007669"/>
    <property type="project" value="UniProtKB-KW"/>
</dbReference>
<organism evidence="2 3">
    <name type="scientific">Bordetella genomosp. 1</name>
    <dbReference type="NCBI Taxonomy" id="1395607"/>
    <lineage>
        <taxon>Bacteria</taxon>
        <taxon>Pseudomonadati</taxon>
        <taxon>Pseudomonadota</taxon>
        <taxon>Betaproteobacteria</taxon>
        <taxon>Burkholderiales</taxon>
        <taxon>Alcaligenaceae</taxon>
        <taxon>Bordetella</taxon>
    </lineage>
</organism>
<keyword evidence="2" id="KW-0378">Hydrolase</keyword>
<evidence type="ECO:0000313" key="3">
    <source>
        <dbReference type="Proteomes" id="UP000216354"/>
    </source>
</evidence>
<dbReference type="InterPro" id="IPR050266">
    <property type="entry name" value="AB_hydrolase_sf"/>
</dbReference>
<evidence type="ECO:0000259" key="1">
    <source>
        <dbReference type="Pfam" id="PF12697"/>
    </source>
</evidence>
<dbReference type="PANTHER" id="PTHR43798">
    <property type="entry name" value="MONOACYLGLYCEROL LIPASE"/>
    <property type="match status" value="1"/>
</dbReference>
<comment type="caution">
    <text evidence="2">The sequence shown here is derived from an EMBL/GenBank/DDBJ whole genome shotgun (WGS) entry which is preliminary data.</text>
</comment>
<dbReference type="EMBL" id="NEVR01000001">
    <property type="protein sequence ID" value="OZI68981.1"/>
    <property type="molecule type" value="Genomic_DNA"/>
</dbReference>
<feature type="domain" description="AB hydrolase-1" evidence="1">
    <location>
        <begin position="52"/>
        <end position="276"/>
    </location>
</feature>
<gene>
    <name evidence="2" type="ORF">CAL27_05865</name>
</gene>
<dbReference type="PANTHER" id="PTHR43798:SF33">
    <property type="entry name" value="HYDROLASE, PUTATIVE (AFU_ORTHOLOGUE AFUA_2G14860)-RELATED"/>
    <property type="match status" value="1"/>
</dbReference>
<dbReference type="InterPro" id="IPR000073">
    <property type="entry name" value="AB_hydrolase_1"/>
</dbReference>
<dbReference type="Gene3D" id="3.40.50.1820">
    <property type="entry name" value="alpha/beta hydrolase"/>
    <property type="match status" value="1"/>
</dbReference>
<dbReference type="Proteomes" id="UP000216354">
    <property type="component" value="Unassembled WGS sequence"/>
</dbReference>
<name>A0ABX4F6G2_9BORD</name>